<comment type="catalytic activity">
    <reaction evidence="13">
        <text>Zn(2+)(in) + ATP + H2O = Zn(2+)(out) + ADP + phosphate + H(+)</text>
        <dbReference type="Rhea" id="RHEA:20621"/>
        <dbReference type="ChEBI" id="CHEBI:15377"/>
        <dbReference type="ChEBI" id="CHEBI:15378"/>
        <dbReference type="ChEBI" id="CHEBI:29105"/>
        <dbReference type="ChEBI" id="CHEBI:30616"/>
        <dbReference type="ChEBI" id="CHEBI:43474"/>
        <dbReference type="ChEBI" id="CHEBI:456216"/>
        <dbReference type="EC" id="7.2.2.12"/>
    </reaction>
</comment>
<dbReference type="NCBIfam" id="TIGR01525">
    <property type="entry name" value="ATPase-IB_hvy"/>
    <property type="match status" value="1"/>
</dbReference>
<gene>
    <name evidence="18" type="ORF">B6C91_12370</name>
    <name evidence="17" type="ORF">B6D08_04785</name>
</gene>
<dbReference type="SFLD" id="SFLDS00003">
    <property type="entry name" value="Haloacid_Dehalogenase"/>
    <property type="match status" value="1"/>
</dbReference>
<dbReference type="Gene3D" id="3.40.1110.10">
    <property type="entry name" value="Calcium-transporting ATPase, cytoplasmic domain N"/>
    <property type="match status" value="1"/>
</dbReference>
<proteinExistence type="inferred from homology"/>
<dbReference type="SFLD" id="SFLDF00027">
    <property type="entry name" value="p-type_atpase"/>
    <property type="match status" value="1"/>
</dbReference>
<evidence type="ECO:0000256" key="2">
    <source>
        <dbReference type="ARBA" id="ARBA00006024"/>
    </source>
</evidence>
<keyword evidence="11 14" id="KW-0472">Membrane</keyword>
<dbReference type="GO" id="GO:0046872">
    <property type="term" value="F:metal ion binding"/>
    <property type="evidence" value="ECO:0007669"/>
    <property type="project" value="UniProtKB-KW"/>
</dbReference>
<keyword evidence="6 14" id="KW-0479">Metal-binding</keyword>
<dbReference type="Pfam" id="PF00702">
    <property type="entry name" value="Hydrolase"/>
    <property type="match status" value="1"/>
</dbReference>
<sequence>MLYNNKSTQSTHENHAHCHGDCHNIAHNHAHDNHHSHDENHNQSASHCCESHDHGSTQKNEIEDPPEDPERKSQNIKLTWKIKGMDCAHCASKIENAVKTLPNINQTKIIFSTEKLIVFVPKHDDAVIKMIEDKVVELGYTPIFESTPNHAHHHEHSHSFDKKAFIPLAVLGSLIVISYLILLINHTIGEYAFIITAIVGLIPILKEALVLTRSGTPFAIESLMSISAIGALFIGAAEEATMVLFLFMIGEMLEGFATSKAKKGISSLAQLMPEETVIIIDGKRKTVASHSLKPDDIIEISSGGRLPADVILVSEQANIDESALTGESIPVNYLSGDKILAGSLVVDNTIQLKVVSQSGQNAVDRILQLIEDAEERKAPIERFIDKFSRYYTPVIALFALLVIVIPPLLFNEDWYTWVYRGLTLLLIGCPCALVISTPAVITSALSNAAKQGVLIKGGAALEHIGSIKMVAFDKTGTLTEGKPQVTDVIAQSITQQQLLTLAAAIESGSHHPLAKAIVDYATKQQIVVHEASNRKANAGVGIQGDIDNQTYYIVAPSKVTTVSIPLNDEDREKIHQLESAGKTVVVLVTQQKLVGMIALQDVLRSDSITAIKALDELGLKTLMLTGDNQRAAKAIASQLGIDYRAELLPADKLVEIEKIRNTTSIAMVGDGINDSPAMKAATVGIAMGSGTDVALEAADAALTKNSLLSLPNLIRLTRFANRNIKQNITIALGIKLVFLVTSLFGYTGLWLAVLADSGTTAIVTANALRVLGFKSKKDKI</sequence>
<evidence type="ECO:0000313" key="20">
    <source>
        <dbReference type="Proteomes" id="UP000194977"/>
    </source>
</evidence>
<organism evidence="17 20">
    <name type="scientific">Gilliamella apicola</name>
    <dbReference type="NCBI Taxonomy" id="1196095"/>
    <lineage>
        <taxon>Bacteria</taxon>
        <taxon>Pseudomonadati</taxon>
        <taxon>Pseudomonadota</taxon>
        <taxon>Gammaproteobacteria</taxon>
        <taxon>Orbales</taxon>
        <taxon>Orbaceae</taxon>
        <taxon>Gilliamella</taxon>
    </lineage>
</organism>
<evidence type="ECO:0000256" key="8">
    <source>
        <dbReference type="ARBA" id="ARBA00022840"/>
    </source>
</evidence>
<dbReference type="CDD" id="cd07546">
    <property type="entry name" value="P-type_ATPase_Pb_Zn_Cd2-like"/>
    <property type="match status" value="1"/>
</dbReference>
<evidence type="ECO:0000259" key="16">
    <source>
        <dbReference type="PROSITE" id="PS50846"/>
    </source>
</evidence>
<dbReference type="InterPro" id="IPR036412">
    <property type="entry name" value="HAD-like_sf"/>
</dbReference>
<dbReference type="InterPro" id="IPR006121">
    <property type="entry name" value="HMA_dom"/>
</dbReference>
<dbReference type="Gene3D" id="3.40.50.1000">
    <property type="entry name" value="HAD superfamily/HAD-like"/>
    <property type="match status" value="1"/>
</dbReference>
<evidence type="ECO:0000313" key="19">
    <source>
        <dbReference type="Proteomes" id="UP000194800"/>
    </source>
</evidence>
<comment type="similarity">
    <text evidence="2 14">Belongs to the cation transport ATPase (P-type) (TC 3.A.3) family. Type IB subfamily.</text>
</comment>
<feature type="transmembrane region" description="Helical" evidence="14">
    <location>
        <begin position="188"/>
        <end position="205"/>
    </location>
</feature>
<evidence type="ECO:0000313" key="17">
    <source>
        <dbReference type="EMBL" id="OTQ00219.1"/>
    </source>
</evidence>
<dbReference type="PROSITE" id="PS00154">
    <property type="entry name" value="ATPASE_E1_E2"/>
    <property type="match status" value="1"/>
</dbReference>
<dbReference type="InterPro" id="IPR023298">
    <property type="entry name" value="ATPase_P-typ_TM_dom_sf"/>
</dbReference>
<dbReference type="InterPro" id="IPR018303">
    <property type="entry name" value="ATPase_P-typ_P_site"/>
</dbReference>
<feature type="domain" description="HMA" evidence="16">
    <location>
        <begin position="76"/>
        <end position="143"/>
    </location>
</feature>
<dbReference type="PROSITE" id="PS01047">
    <property type="entry name" value="HMA_1"/>
    <property type="match status" value="1"/>
</dbReference>
<dbReference type="GO" id="GO:0016463">
    <property type="term" value="F:P-type zinc transporter activity"/>
    <property type="evidence" value="ECO:0007669"/>
    <property type="project" value="UniProtKB-EC"/>
</dbReference>
<dbReference type="PROSITE" id="PS50846">
    <property type="entry name" value="HMA_2"/>
    <property type="match status" value="1"/>
</dbReference>
<dbReference type="OrthoDB" id="9814270at2"/>
<feature type="transmembrane region" description="Helical" evidence="14">
    <location>
        <begin position="422"/>
        <end position="441"/>
    </location>
</feature>
<evidence type="ECO:0000256" key="13">
    <source>
        <dbReference type="ARBA" id="ARBA00047308"/>
    </source>
</evidence>
<dbReference type="GO" id="GO:0005524">
    <property type="term" value="F:ATP binding"/>
    <property type="evidence" value="ECO:0007669"/>
    <property type="project" value="UniProtKB-UniRule"/>
</dbReference>
<name>A0A242NIS2_9GAMM</name>
<dbReference type="SUPFAM" id="SSF81653">
    <property type="entry name" value="Calcium ATPase, transduction domain A"/>
    <property type="match status" value="1"/>
</dbReference>
<dbReference type="InterPro" id="IPR017969">
    <property type="entry name" value="Heavy-metal-associated_CS"/>
</dbReference>
<dbReference type="RefSeq" id="WP_086272502.1">
    <property type="nucleotide sequence ID" value="NZ_MZNE01000039.1"/>
</dbReference>
<dbReference type="SUPFAM" id="SSF81665">
    <property type="entry name" value="Calcium ATPase, transmembrane domain M"/>
    <property type="match status" value="1"/>
</dbReference>
<feature type="transmembrane region" description="Helical" evidence="14">
    <location>
        <begin position="728"/>
        <end position="746"/>
    </location>
</feature>
<dbReference type="Pfam" id="PF00122">
    <property type="entry name" value="E1-E2_ATPase"/>
    <property type="match status" value="1"/>
</dbReference>
<keyword evidence="8 14" id="KW-0067">ATP-binding</keyword>
<dbReference type="InterPro" id="IPR027256">
    <property type="entry name" value="P-typ_ATPase_IB"/>
</dbReference>
<dbReference type="Pfam" id="PF00403">
    <property type="entry name" value="HMA"/>
    <property type="match status" value="1"/>
</dbReference>
<feature type="compositionally biased region" description="Basic and acidic residues" evidence="15">
    <location>
        <begin position="49"/>
        <end position="72"/>
    </location>
</feature>
<reference evidence="19 20" key="1">
    <citation type="submission" date="2017-03" db="EMBL/GenBank/DDBJ databases">
        <title>Comparative genomics of honeybee gut symbionts reveal geographically distinct and subgroup specific antibiotic resistance.</title>
        <authorList>
            <person name="Ludvigsen J."/>
            <person name="Porcellato D."/>
            <person name="Labee-Lund T.M."/>
            <person name="Amdam G.V."/>
            <person name="Rudi K."/>
        </authorList>
    </citation>
    <scope>NUCLEOTIDE SEQUENCE [LARGE SCALE GENOMIC DNA]</scope>
    <source>
        <strain evidence="17 20">A-7-12</strain>
        <strain evidence="18 19">A-9-12</strain>
    </source>
</reference>
<dbReference type="InterPro" id="IPR036163">
    <property type="entry name" value="HMA_dom_sf"/>
</dbReference>
<dbReference type="PRINTS" id="PR00941">
    <property type="entry name" value="CDATPASE"/>
</dbReference>
<evidence type="ECO:0000256" key="7">
    <source>
        <dbReference type="ARBA" id="ARBA00022741"/>
    </source>
</evidence>
<dbReference type="Proteomes" id="UP000194800">
    <property type="component" value="Unassembled WGS sequence"/>
</dbReference>
<feature type="transmembrane region" description="Helical" evidence="14">
    <location>
        <begin position="390"/>
        <end position="410"/>
    </location>
</feature>
<dbReference type="GO" id="GO:0005886">
    <property type="term" value="C:plasma membrane"/>
    <property type="evidence" value="ECO:0007669"/>
    <property type="project" value="UniProtKB-SubCell"/>
</dbReference>
<keyword evidence="7 14" id="KW-0547">Nucleotide-binding</keyword>
<dbReference type="PANTHER" id="PTHR48085">
    <property type="entry name" value="CADMIUM/ZINC-TRANSPORTING ATPASE HMA2-RELATED"/>
    <property type="match status" value="1"/>
</dbReference>
<evidence type="ECO:0000256" key="3">
    <source>
        <dbReference type="ARBA" id="ARBA00022475"/>
    </source>
</evidence>
<dbReference type="InterPro" id="IPR023214">
    <property type="entry name" value="HAD_sf"/>
</dbReference>
<dbReference type="GO" id="GO:0015086">
    <property type="term" value="F:cadmium ion transmembrane transporter activity"/>
    <property type="evidence" value="ECO:0007669"/>
    <property type="project" value="TreeGrafter"/>
</dbReference>
<comment type="subcellular location">
    <subcellularLocation>
        <location evidence="1">Cell membrane</location>
        <topology evidence="1">Multi-pass membrane protein</topology>
    </subcellularLocation>
</comment>
<dbReference type="PANTHER" id="PTHR48085:SF5">
    <property type="entry name" value="CADMIUM_ZINC-TRANSPORTING ATPASE HMA4-RELATED"/>
    <property type="match status" value="1"/>
</dbReference>
<dbReference type="InterPro" id="IPR059000">
    <property type="entry name" value="ATPase_P-type_domA"/>
</dbReference>
<dbReference type="InterPro" id="IPR044492">
    <property type="entry name" value="P_typ_ATPase_HD_dom"/>
</dbReference>
<dbReference type="Proteomes" id="UP000194977">
    <property type="component" value="Unassembled WGS sequence"/>
</dbReference>
<evidence type="ECO:0000256" key="15">
    <source>
        <dbReference type="SAM" id="MobiDB-lite"/>
    </source>
</evidence>
<keyword evidence="4" id="KW-0597">Phosphoprotein</keyword>
<evidence type="ECO:0000256" key="4">
    <source>
        <dbReference type="ARBA" id="ARBA00022553"/>
    </source>
</evidence>
<keyword evidence="5 14" id="KW-0812">Transmembrane</keyword>
<evidence type="ECO:0000256" key="12">
    <source>
        <dbReference type="ARBA" id="ARBA00039097"/>
    </source>
</evidence>
<dbReference type="InterPro" id="IPR023299">
    <property type="entry name" value="ATPase_P-typ_cyto_dom_N"/>
</dbReference>
<dbReference type="PRINTS" id="PR00119">
    <property type="entry name" value="CATATPASE"/>
</dbReference>
<accession>A0A242NIS2</accession>
<evidence type="ECO:0000313" key="18">
    <source>
        <dbReference type="EMBL" id="OTQ08438.1"/>
    </source>
</evidence>
<dbReference type="EC" id="7.2.2.12" evidence="12"/>
<feature type="region of interest" description="Disordered" evidence="15">
    <location>
        <begin position="29"/>
        <end position="72"/>
    </location>
</feature>
<dbReference type="SUPFAM" id="SSF56784">
    <property type="entry name" value="HAD-like"/>
    <property type="match status" value="1"/>
</dbReference>
<dbReference type="SUPFAM" id="SSF55008">
    <property type="entry name" value="HMA, heavy metal-associated domain"/>
    <property type="match status" value="1"/>
</dbReference>
<evidence type="ECO:0000256" key="1">
    <source>
        <dbReference type="ARBA" id="ARBA00004651"/>
    </source>
</evidence>
<comment type="caution">
    <text evidence="17">The sequence shown here is derived from an EMBL/GenBank/DDBJ whole genome shotgun (WGS) entry which is preliminary data.</text>
</comment>
<keyword evidence="9" id="KW-1278">Translocase</keyword>
<evidence type="ECO:0000256" key="6">
    <source>
        <dbReference type="ARBA" id="ARBA00022723"/>
    </source>
</evidence>
<dbReference type="InterPro" id="IPR008250">
    <property type="entry name" value="ATPase_P-typ_transduc_dom_A_sf"/>
</dbReference>
<keyword evidence="3 14" id="KW-1003">Cell membrane</keyword>
<dbReference type="Gene3D" id="2.70.150.10">
    <property type="entry name" value="Calcium-transporting ATPase, cytoplasmic transduction domain A"/>
    <property type="match status" value="1"/>
</dbReference>
<evidence type="ECO:0000256" key="9">
    <source>
        <dbReference type="ARBA" id="ARBA00022967"/>
    </source>
</evidence>
<dbReference type="EMBL" id="NART01000085">
    <property type="protein sequence ID" value="OTQ08438.1"/>
    <property type="molecule type" value="Genomic_DNA"/>
</dbReference>
<evidence type="ECO:0000256" key="5">
    <source>
        <dbReference type="ARBA" id="ARBA00022692"/>
    </source>
</evidence>
<keyword evidence="10 14" id="KW-1133">Transmembrane helix</keyword>
<dbReference type="NCBIfam" id="NF008262">
    <property type="entry name" value="PRK11033.1"/>
    <property type="match status" value="1"/>
</dbReference>
<evidence type="ECO:0000256" key="11">
    <source>
        <dbReference type="ARBA" id="ARBA00023136"/>
    </source>
</evidence>
<keyword evidence="19" id="KW-1185">Reference proteome</keyword>
<feature type="compositionally biased region" description="Basic and acidic residues" evidence="15">
    <location>
        <begin position="29"/>
        <end position="41"/>
    </location>
</feature>
<protein>
    <recommendedName>
        <fullName evidence="12">P-type Zn(2+) transporter</fullName>
        <ecNumber evidence="12">7.2.2.12</ecNumber>
    </recommendedName>
</protein>
<dbReference type="GO" id="GO:0016887">
    <property type="term" value="F:ATP hydrolysis activity"/>
    <property type="evidence" value="ECO:0007669"/>
    <property type="project" value="InterPro"/>
</dbReference>
<feature type="transmembrane region" description="Helical" evidence="14">
    <location>
        <begin position="164"/>
        <end position="182"/>
    </location>
</feature>
<dbReference type="Gene3D" id="3.30.70.100">
    <property type="match status" value="1"/>
</dbReference>
<dbReference type="CDD" id="cd00371">
    <property type="entry name" value="HMA"/>
    <property type="match status" value="1"/>
</dbReference>
<dbReference type="InterPro" id="IPR051014">
    <property type="entry name" value="Cation_Transport_ATPase_IB"/>
</dbReference>
<evidence type="ECO:0000256" key="10">
    <source>
        <dbReference type="ARBA" id="ARBA00022989"/>
    </source>
</evidence>
<dbReference type="SFLD" id="SFLDG00002">
    <property type="entry name" value="C1.7:_P-type_atpase_like"/>
    <property type="match status" value="1"/>
</dbReference>
<evidence type="ECO:0000256" key="14">
    <source>
        <dbReference type="RuleBase" id="RU362081"/>
    </source>
</evidence>
<dbReference type="AlphaFoldDB" id="A0A242NIS2"/>
<dbReference type="EMBL" id="NARP01000010">
    <property type="protein sequence ID" value="OTQ00219.1"/>
    <property type="molecule type" value="Genomic_DNA"/>
</dbReference>
<dbReference type="InterPro" id="IPR001757">
    <property type="entry name" value="P_typ_ATPase"/>
</dbReference>
<dbReference type="NCBIfam" id="TIGR01494">
    <property type="entry name" value="ATPase_P-type"/>
    <property type="match status" value="1"/>
</dbReference>